<comment type="cofactor">
    <cofactor evidence="1">
        <name>Mg(2+)</name>
        <dbReference type="ChEBI" id="CHEBI:18420"/>
    </cofactor>
</comment>
<dbReference type="PROSITE" id="PS51462">
    <property type="entry name" value="NUDIX"/>
    <property type="match status" value="1"/>
</dbReference>
<organism evidence="4 5">
    <name type="scientific">Acetatifactor muris</name>
    <dbReference type="NCBI Taxonomy" id="879566"/>
    <lineage>
        <taxon>Bacteria</taxon>
        <taxon>Bacillati</taxon>
        <taxon>Bacillota</taxon>
        <taxon>Clostridia</taxon>
        <taxon>Lachnospirales</taxon>
        <taxon>Lachnospiraceae</taxon>
        <taxon>Acetatifactor</taxon>
    </lineage>
</organism>
<gene>
    <name evidence="4" type="primary">nudF_1</name>
    <name evidence="4" type="ORF">AMURIS_00156</name>
</gene>
<reference evidence="4 5" key="1">
    <citation type="submission" date="2018-01" db="EMBL/GenBank/DDBJ databases">
        <authorList>
            <person name="Gaut B.S."/>
            <person name="Morton B.R."/>
            <person name="Clegg M.T."/>
            <person name="Duvall M.R."/>
        </authorList>
    </citation>
    <scope>NUCLEOTIDE SEQUENCE [LARGE SCALE GENOMIC DNA]</scope>
    <source>
        <strain evidence="4">GP69</strain>
    </source>
</reference>
<dbReference type="GO" id="GO:0006753">
    <property type="term" value="P:nucleoside phosphate metabolic process"/>
    <property type="evidence" value="ECO:0007669"/>
    <property type="project" value="TreeGrafter"/>
</dbReference>
<dbReference type="Pfam" id="PF00293">
    <property type="entry name" value="NUDIX"/>
    <property type="match status" value="1"/>
</dbReference>
<feature type="domain" description="Nudix hydrolase" evidence="3">
    <location>
        <begin position="38"/>
        <end position="173"/>
    </location>
</feature>
<evidence type="ECO:0000259" key="3">
    <source>
        <dbReference type="PROSITE" id="PS51462"/>
    </source>
</evidence>
<dbReference type="OrthoDB" id="9806150at2"/>
<dbReference type="InterPro" id="IPR000086">
    <property type="entry name" value="NUDIX_hydrolase_dom"/>
</dbReference>
<dbReference type="EC" id="3.6.1.13" evidence="4"/>
<accession>A0A2K4ZAG5</accession>
<dbReference type="PANTHER" id="PTHR11839:SF18">
    <property type="entry name" value="NUDIX HYDROLASE DOMAIN-CONTAINING PROTEIN"/>
    <property type="match status" value="1"/>
</dbReference>
<proteinExistence type="predicted"/>
<name>A0A2K4ZAG5_9FIRM</name>
<evidence type="ECO:0000256" key="1">
    <source>
        <dbReference type="ARBA" id="ARBA00001946"/>
    </source>
</evidence>
<dbReference type="PANTHER" id="PTHR11839">
    <property type="entry name" value="UDP/ADP-SUGAR PYROPHOSPHATASE"/>
    <property type="match status" value="1"/>
</dbReference>
<dbReference type="Proteomes" id="UP000236311">
    <property type="component" value="Unassembled WGS sequence"/>
</dbReference>
<dbReference type="Gene3D" id="3.90.79.10">
    <property type="entry name" value="Nucleoside Triphosphate Pyrophosphohydrolase"/>
    <property type="match status" value="1"/>
</dbReference>
<dbReference type="PROSITE" id="PS00893">
    <property type="entry name" value="NUDIX_BOX"/>
    <property type="match status" value="1"/>
</dbReference>
<dbReference type="InterPro" id="IPR020084">
    <property type="entry name" value="NUDIX_hydrolase_CS"/>
</dbReference>
<dbReference type="GO" id="GO:0019693">
    <property type="term" value="P:ribose phosphate metabolic process"/>
    <property type="evidence" value="ECO:0007669"/>
    <property type="project" value="TreeGrafter"/>
</dbReference>
<evidence type="ECO:0000313" key="5">
    <source>
        <dbReference type="Proteomes" id="UP000236311"/>
    </source>
</evidence>
<dbReference type="RefSeq" id="WP_103237582.1">
    <property type="nucleotide sequence ID" value="NZ_CANRXC010000036.1"/>
</dbReference>
<dbReference type="EMBL" id="OFSM01000001">
    <property type="protein sequence ID" value="SOY27452.1"/>
    <property type="molecule type" value="Genomic_DNA"/>
</dbReference>
<dbReference type="AlphaFoldDB" id="A0A2K4ZAG5"/>
<evidence type="ECO:0000313" key="4">
    <source>
        <dbReference type="EMBL" id="SOY27452.1"/>
    </source>
</evidence>
<dbReference type="InterPro" id="IPR015797">
    <property type="entry name" value="NUDIX_hydrolase-like_dom_sf"/>
</dbReference>
<keyword evidence="2 4" id="KW-0378">Hydrolase</keyword>
<dbReference type="SUPFAM" id="SSF55811">
    <property type="entry name" value="Nudix"/>
    <property type="match status" value="1"/>
</dbReference>
<evidence type="ECO:0000256" key="2">
    <source>
        <dbReference type="ARBA" id="ARBA00022801"/>
    </source>
</evidence>
<dbReference type="CDD" id="cd03424">
    <property type="entry name" value="NUDIX_ADPRase_Nudt5_UGPPase_Nudt14"/>
    <property type="match status" value="1"/>
</dbReference>
<dbReference type="GO" id="GO:0047631">
    <property type="term" value="F:ADP-ribose diphosphatase activity"/>
    <property type="evidence" value="ECO:0007669"/>
    <property type="project" value="UniProtKB-EC"/>
</dbReference>
<keyword evidence="5" id="KW-1185">Reference proteome</keyword>
<protein>
    <submittedName>
        <fullName evidence="4">ADP-ribose pyrophosphatase</fullName>
        <ecNumber evidence="4">3.6.1.13</ecNumber>
    </submittedName>
</protein>
<sequence>MEEYKRLKRELVANGVILDYYQDTMLIPNGNVAKWDLIDHKGAAAVVAVREDGKLLMVRQYRNALERETLEIPAGGLNGREEPTEAAAVRELEEETGYTCGQVELLNSIYTTVAFCNEKIDIYLARDLKPGKQHLDEDENINVEAYSVEELKQMIFDCKIQDSKTICGILTYAAKFAPESA</sequence>